<dbReference type="InterPro" id="IPR022742">
    <property type="entry name" value="Hydrolase_4"/>
</dbReference>
<dbReference type="PIRSF" id="PIRSF017388">
    <property type="entry name" value="Esterase_lipase"/>
    <property type="match status" value="1"/>
</dbReference>
<feature type="binding site" evidence="2">
    <location>
        <position position="26"/>
    </location>
    <ligand>
        <name>substrate</name>
    </ligand>
</feature>
<feature type="domain" description="Serine aminopeptidase S33" evidence="4">
    <location>
        <begin position="20"/>
        <end position="231"/>
    </location>
</feature>
<feature type="active site" description="Nucleophile" evidence="1">
    <location>
        <position position="94"/>
    </location>
</feature>
<dbReference type="AlphaFoldDB" id="H5Y0D8"/>
<dbReference type="HOGENOM" id="CLU_076594_0_0_9"/>
<dbReference type="OrthoDB" id="9786110at2"/>
<dbReference type="EMBL" id="CM001441">
    <property type="protein sequence ID" value="EHQ92194.1"/>
    <property type="molecule type" value="Genomic_DNA"/>
</dbReference>
<keyword evidence="6" id="KW-1185">Reference proteome</keyword>
<evidence type="ECO:0000313" key="6">
    <source>
        <dbReference type="Proteomes" id="UP000005104"/>
    </source>
</evidence>
<dbReference type="ESTHER" id="9firm-h5y0d8">
    <property type="family name" value="CarbLipBact_2"/>
</dbReference>
<reference evidence="5 6" key="1">
    <citation type="submission" date="2011-11" db="EMBL/GenBank/DDBJ databases">
        <title>The Noncontiguous Finished genome of Desulfosporosinus youngiae DSM 17734.</title>
        <authorList>
            <consortium name="US DOE Joint Genome Institute (JGI-PGF)"/>
            <person name="Lucas S."/>
            <person name="Han J."/>
            <person name="Lapidus A."/>
            <person name="Cheng J.-F."/>
            <person name="Goodwin L."/>
            <person name="Pitluck S."/>
            <person name="Peters L."/>
            <person name="Ovchinnikova G."/>
            <person name="Lu M."/>
            <person name="Land M.L."/>
            <person name="Hauser L."/>
            <person name="Pester M."/>
            <person name="Spring S."/>
            <person name="Ollivier B."/>
            <person name="Rattei T."/>
            <person name="Klenk H.-P."/>
            <person name="Wagner M."/>
            <person name="Loy A."/>
            <person name="Woyke T.J."/>
        </authorList>
    </citation>
    <scope>NUCLEOTIDE SEQUENCE [LARGE SCALE GENOMIC DNA]</scope>
    <source>
        <strain evidence="5 6">DSM 17734</strain>
    </source>
</reference>
<dbReference type="eggNOG" id="COG1647">
    <property type="taxonomic scope" value="Bacteria"/>
</dbReference>
<dbReference type="Pfam" id="PF12146">
    <property type="entry name" value="Hydrolase_4"/>
    <property type="match status" value="1"/>
</dbReference>
<evidence type="ECO:0000313" key="5">
    <source>
        <dbReference type="EMBL" id="EHQ92194.1"/>
    </source>
</evidence>
<dbReference type="STRING" id="768710.DesyoDRAFT_5266"/>
<gene>
    <name evidence="5" type="ORF">DesyoDRAFT_5266</name>
</gene>
<dbReference type="SUPFAM" id="SSF53474">
    <property type="entry name" value="alpha/beta-Hydrolases"/>
    <property type="match status" value="1"/>
</dbReference>
<feature type="transmembrane region" description="Helical" evidence="3">
    <location>
        <begin position="88"/>
        <end position="109"/>
    </location>
</feature>
<dbReference type="GO" id="GO:0052689">
    <property type="term" value="F:carboxylic ester hydrolase activity"/>
    <property type="evidence" value="ECO:0007669"/>
    <property type="project" value="InterPro"/>
</dbReference>
<accession>H5Y0D8</accession>
<feature type="binding site" evidence="2">
    <location>
        <position position="95"/>
    </location>
    <ligand>
        <name>substrate</name>
    </ligand>
</feature>
<organism evidence="5 6">
    <name type="scientific">Desulfosporosinus youngiae DSM 17734</name>
    <dbReference type="NCBI Taxonomy" id="768710"/>
    <lineage>
        <taxon>Bacteria</taxon>
        <taxon>Bacillati</taxon>
        <taxon>Bacillota</taxon>
        <taxon>Clostridia</taxon>
        <taxon>Eubacteriales</taxon>
        <taxon>Desulfitobacteriaceae</taxon>
        <taxon>Desulfosporosinus</taxon>
    </lineage>
</organism>
<dbReference type="Gene3D" id="3.40.50.1820">
    <property type="entry name" value="alpha/beta hydrolase"/>
    <property type="match status" value="1"/>
</dbReference>
<feature type="active site" description="Charge relay system" evidence="1">
    <location>
        <position position="229"/>
    </location>
</feature>
<dbReference type="InterPro" id="IPR051044">
    <property type="entry name" value="MAG_DAG_Lipase"/>
</dbReference>
<feature type="active site" description="Charge relay system" evidence="1">
    <location>
        <position position="199"/>
    </location>
</feature>
<evidence type="ECO:0000256" key="2">
    <source>
        <dbReference type="PIRSR" id="PIRSR017388-2"/>
    </source>
</evidence>
<evidence type="ECO:0000256" key="3">
    <source>
        <dbReference type="SAM" id="Phobius"/>
    </source>
</evidence>
<proteinExistence type="predicted"/>
<name>H5Y0D8_9FIRM</name>
<dbReference type="Proteomes" id="UP000005104">
    <property type="component" value="Chromosome"/>
</dbReference>
<sequence length="257" mass="28573">MKLQRRLVEPFHFPGNRVGCLLIHGFSGSPSEMRLLGEGLAKFGWTVLGILLSGHGTTPEEMAKKGWEDWARDAEGGVRKLRESCNTVVGIGLSMGGLLTLHLATLGLIDGLISMNAPMVLADRRTRFARLVRPFIKFVGKSTSDQAALESKSQPITERFVYDRIPVDGLVSLNRGIRQVRSKLHLINCPALLMQSRKDFTVNPSSVQIIRKKIEQVNPEVIYWENSGHILTLGPEREEVTLKVHDFLRQSAAKGVL</sequence>
<dbReference type="PANTHER" id="PTHR11614">
    <property type="entry name" value="PHOSPHOLIPASE-RELATED"/>
    <property type="match status" value="1"/>
</dbReference>
<keyword evidence="3" id="KW-0472">Membrane</keyword>
<dbReference type="RefSeq" id="WP_007787471.1">
    <property type="nucleotide sequence ID" value="NZ_CM001441.1"/>
</dbReference>
<keyword evidence="3" id="KW-1133">Transmembrane helix</keyword>
<keyword evidence="3" id="KW-0812">Transmembrane</keyword>
<dbReference type="InterPro" id="IPR029058">
    <property type="entry name" value="AB_hydrolase_fold"/>
</dbReference>
<protein>
    <submittedName>
        <fullName evidence="5">Esterase/lipase</fullName>
    </submittedName>
</protein>
<evidence type="ECO:0000259" key="4">
    <source>
        <dbReference type="Pfam" id="PF12146"/>
    </source>
</evidence>
<dbReference type="InterPro" id="IPR012354">
    <property type="entry name" value="Esterase_lipase"/>
</dbReference>
<evidence type="ECO:0000256" key="1">
    <source>
        <dbReference type="PIRSR" id="PIRSR017388-1"/>
    </source>
</evidence>